<comment type="cofactor">
    <cofactor evidence="1">
        <name>a metal cation</name>
        <dbReference type="ChEBI" id="CHEBI:25213"/>
    </cofactor>
</comment>
<dbReference type="InterPro" id="IPR011766">
    <property type="entry name" value="TPP_enzyme_TPP-bd"/>
</dbReference>
<dbReference type="InterPro" id="IPR047213">
    <property type="entry name" value="TPP_PYR_PDC_IPDC-like"/>
</dbReference>
<reference evidence="16" key="1">
    <citation type="journal article" date="2019" name="Int. J. Syst. Evol. Microbiol.">
        <title>The Global Catalogue of Microorganisms (GCM) 10K type strain sequencing project: providing services to taxonomists for standard genome sequencing and annotation.</title>
        <authorList>
            <consortium name="The Broad Institute Genomics Platform"/>
            <consortium name="The Broad Institute Genome Sequencing Center for Infectious Disease"/>
            <person name="Wu L."/>
            <person name="Ma J."/>
        </authorList>
    </citation>
    <scope>NUCLEOTIDE SEQUENCE [LARGE SCALE GENOMIC DNA]</scope>
    <source>
        <strain evidence="16">JCM 14718</strain>
    </source>
</reference>
<dbReference type="Proteomes" id="UP001500618">
    <property type="component" value="Unassembled WGS sequence"/>
</dbReference>
<feature type="domain" description="Thiamine pyrophosphate enzyme central" evidence="12">
    <location>
        <begin position="201"/>
        <end position="307"/>
    </location>
</feature>
<dbReference type="InterPro" id="IPR012000">
    <property type="entry name" value="Thiamin_PyroP_enz_cen_dom"/>
</dbReference>
<evidence type="ECO:0000259" key="12">
    <source>
        <dbReference type="Pfam" id="PF00205"/>
    </source>
</evidence>
<accession>A0ABP4SXD8</accession>
<dbReference type="Gene3D" id="3.40.50.1220">
    <property type="entry name" value="TPP-binding domain"/>
    <property type="match status" value="1"/>
</dbReference>
<dbReference type="PROSITE" id="PS00187">
    <property type="entry name" value="TPP_ENZYMES"/>
    <property type="match status" value="1"/>
</dbReference>
<dbReference type="EMBL" id="BAAANY010000009">
    <property type="protein sequence ID" value="GAA1678780.1"/>
    <property type="molecule type" value="Genomic_DNA"/>
</dbReference>
<feature type="domain" description="Thiamine pyrophosphate enzyme TPP-binding" evidence="13">
    <location>
        <begin position="388"/>
        <end position="511"/>
    </location>
</feature>
<dbReference type="Gene3D" id="3.40.50.970">
    <property type="match status" value="2"/>
</dbReference>
<comment type="caution">
    <text evidence="15">The sequence shown here is derived from an EMBL/GenBank/DDBJ whole genome shotgun (WGS) entry which is preliminary data.</text>
</comment>
<evidence type="ECO:0000256" key="4">
    <source>
        <dbReference type="ARBA" id="ARBA00007812"/>
    </source>
</evidence>
<evidence type="ECO:0000256" key="11">
    <source>
        <dbReference type="RuleBase" id="RU362132"/>
    </source>
</evidence>
<evidence type="ECO:0000313" key="16">
    <source>
        <dbReference type="Proteomes" id="UP001500618"/>
    </source>
</evidence>
<evidence type="ECO:0000256" key="5">
    <source>
        <dbReference type="ARBA" id="ARBA00020054"/>
    </source>
</evidence>
<gene>
    <name evidence="15" type="ORF">GCM10009765_30030</name>
</gene>
<dbReference type="InterPro" id="IPR012110">
    <property type="entry name" value="PDC/IPDC-like"/>
</dbReference>
<dbReference type="InterPro" id="IPR029061">
    <property type="entry name" value="THDP-binding"/>
</dbReference>
<name>A0ABP4SXD8_9ACTN</name>
<dbReference type="PIRSF" id="PIRSF036565">
    <property type="entry name" value="Pyruvt_ip_decrb"/>
    <property type="match status" value="1"/>
</dbReference>
<dbReference type="RefSeq" id="WP_344310769.1">
    <property type="nucleotide sequence ID" value="NZ_BAAANY010000009.1"/>
</dbReference>
<dbReference type="Pfam" id="PF00205">
    <property type="entry name" value="TPP_enzyme_M"/>
    <property type="match status" value="1"/>
</dbReference>
<dbReference type="SUPFAM" id="SSF52467">
    <property type="entry name" value="DHS-like NAD/FAD-binding domain"/>
    <property type="match status" value="1"/>
</dbReference>
<keyword evidence="7" id="KW-0210">Decarboxylase</keyword>
<comment type="function">
    <text evidence="3">Decarboxylates branched-chain and aromatic alpha-keto acids to aldehydes.</text>
</comment>
<keyword evidence="8" id="KW-0460">Magnesium</keyword>
<evidence type="ECO:0000256" key="2">
    <source>
        <dbReference type="ARBA" id="ARBA00001964"/>
    </source>
</evidence>
<evidence type="ECO:0000256" key="10">
    <source>
        <dbReference type="ARBA" id="ARBA00023239"/>
    </source>
</evidence>
<dbReference type="CDD" id="cd07038">
    <property type="entry name" value="TPP_PYR_PDC_IPDC_like"/>
    <property type="match status" value="1"/>
</dbReference>
<dbReference type="PANTHER" id="PTHR43452">
    <property type="entry name" value="PYRUVATE DECARBOXYLASE"/>
    <property type="match status" value="1"/>
</dbReference>
<proteinExistence type="inferred from homology"/>
<dbReference type="PANTHER" id="PTHR43452:SF30">
    <property type="entry name" value="PYRUVATE DECARBOXYLASE ISOZYME 1-RELATED"/>
    <property type="match status" value="1"/>
</dbReference>
<evidence type="ECO:0000256" key="6">
    <source>
        <dbReference type="ARBA" id="ARBA00022723"/>
    </source>
</evidence>
<keyword evidence="10" id="KW-0456">Lyase</keyword>
<evidence type="ECO:0000256" key="7">
    <source>
        <dbReference type="ARBA" id="ARBA00022793"/>
    </source>
</evidence>
<dbReference type="InterPro" id="IPR047214">
    <property type="entry name" value="TPP_PDC_IPDC"/>
</dbReference>
<feature type="domain" description="Thiamine pyrophosphate enzyme N-terminal TPP-binding" evidence="14">
    <location>
        <begin position="1"/>
        <end position="111"/>
    </location>
</feature>
<evidence type="ECO:0000256" key="9">
    <source>
        <dbReference type="ARBA" id="ARBA00023052"/>
    </source>
</evidence>
<evidence type="ECO:0000313" key="15">
    <source>
        <dbReference type="EMBL" id="GAA1678780.1"/>
    </source>
</evidence>
<protein>
    <recommendedName>
        <fullName evidence="5">Alpha-keto-acid decarboxylase</fullName>
    </recommendedName>
</protein>
<evidence type="ECO:0000256" key="8">
    <source>
        <dbReference type="ARBA" id="ARBA00022842"/>
    </source>
</evidence>
<sequence>MKIGDYLLAELAGRGVRHLFGVPGDYSLAFLDQVLAHPEVTWVGNCNELNAGYAADGYARISGLGALSLTYGVGELSAINAVAGAYAERVPLVVLGSLPARRTLDAGRVVHHGLGDADWRRVIRAYGEVTAAQTVLTPDNAVVELTRALDIAMTERRPVYIGIPSDVPMLDLPSAAPALAEIRGLTSSPGELAAFATAAGKLAAKARRPVILLGHELARLGLTDEVQRLGLPVAVTAIGKGQLDEQAVDWIGTYLGPASGPGIREAVEESDCLLALGVVFSDTETAGFSAVLPESAMIVVRPENATVAGKPFGPVAAADALRALAQLFGTRTHSTTVTTRERAADTDKLTQDPLWTEVAAAIQPGDVVVVDQGTPSFGMLDHRLPSGVSYLAGTLWGSIGYSLPAALGAAVAAPDRRVLLLIGDGSLQLTAQELSTMARQHANITVVLVNNAGYTIERAINGPAAVYNDIAHWDHTALVRALCGPNVQVRPARTVGELRTALAAGNGLRVIEAYTDPLDVPSLLGRFVAAVGAAQH</sequence>
<dbReference type="Pfam" id="PF02775">
    <property type="entry name" value="TPP_enzyme_C"/>
    <property type="match status" value="1"/>
</dbReference>
<evidence type="ECO:0000256" key="1">
    <source>
        <dbReference type="ARBA" id="ARBA00001920"/>
    </source>
</evidence>
<evidence type="ECO:0000259" key="14">
    <source>
        <dbReference type="Pfam" id="PF02776"/>
    </source>
</evidence>
<comment type="cofactor">
    <cofactor evidence="2">
        <name>thiamine diphosphate</name>
        <dbReference type="ChEBI" id="CHEBI:58937"/>
    </cofactor>
</comment>
<keyword evidence="16" id="KW-1185">Reference proteome</keyword>
<dbReference type="SUPFAM" id="SSF52518">
    <property type="entry name" value="Thiamin diphosphate-binding fold (THDP-binding)"/>
    <property type="match status" value="2"/>
</dbReference>
<evidence type="ECO:0000256" key="3">
    <source>
        <dbReference type="ARBA" id="ARBA00002938"/>
    </source>
</evidence>
<dbReference type="InterPro" id="IPR012001">
    <property type="entry name" value="Thiamin_PyroP_enz_TPP-bd_dom"/>
</dbReference>
<keyword evidence="6" id="KW-0479">Metal-binding</keyword>
<dbReference type="Pfam" id="PF02776">
    <property type="entry name" value="TPP_enzyme_N"/>
    <property type="match status" value="1"/>
</dbReference>
<dbReference type="InterPro" id="IPR029035">
    <property type="entry name" value="DHS-like_NAD/FAD-binding_dom"/>
</dbReference>
<dbReference type="CDD" id="cd02005">
    <property type="entry name" value="TPP_PDC_IPDC"/>
    <property type="match status" value="1"/>
</dbReference>
<dbReference type="InterPro" id="IPR000399">
    <property type="entry name" value="TPP-bd_CS"/>
</dbReference>
<evidence type="ECO:0000259" key="13">
    <source>
        <dbReference type="Pfam" id="PF02775"/>
    </source>
</evidence>
<organism evidence="15 16">
    <name type="scientific">Fodinicola feengrottensis</name>
    <dbReference type="NCBI Taxonomy" id="435914"/>
    <lineage>
        <taxon>Bacteria</taxon>
        <taxon>Bacillati</taxon>
        <taxon>Actinomycetota</taxon>
        <taxon>Actinomycetes</taxon>
        <taxon>Mycobacteriales</taxon>
        <taxon>Fodinicola</taxon>
    </lineage>
</organism>
<keyword evidence="9 11" id="KW-0786">Thiamine pyrophosphate</keyword>
<comment type="similarity">
    <text evidence="4 11">Belongs to the TPP enzyme family.</text>
</comment>